<dbReference type="PANTHER" id="PTHR39624">
    <property type="entry name" value="PROTEIN INVOLVED IN RIMO-MEDIATED BETA-METHYLTHIOLATION OF RIBOSOMAL PROTEIN S12 YCAO"/>
    <property type="match status" value="1"/>
</dbReference>
<dbReference type="AlphaFoldDB" id="A0AAU7VPK7"/>
<dbReference type="EMBL" id="CP158367">
    <property type="protein sequence ID" value="XBX75877.1"/>
    <property type="molecule type" value="Genomic_DNA"/>
</dbReference>
<name>A0AAU7VPK7_9FIRM</name>
<dbReference type="InterPro" id="IPR003718">
    <property type="entry name" value="OsmC/Ohr_fam"/>
</dbReference>
<dbReference type="RefSeq" id="WP_350344612.1">
    <property type="nucleotide sequence ID" value="NZ_CP158367.1"/>
</dbReference>
<reference evidence="1" key="1">
    <citation type="journal article" date="2013" name="Extremophiles">
        <title>Proteinivorax tanatarense gen. nov., sp. nov., an anaerobic, haloalkaliphilic, proteolytic bacterium isolated from a decaying algal bloom, and proposal of Proteinivoraceae fam. nov.</title>
        <authorList>
            <person name="Kevbrin V."/>
            <person name="Boltyanskaya Y."/>
            <person name="Zhilina T."/>
            <person name="Kolganova T."/>
            <person name="Lavrentjeva E."/>
            <person name="Kuznetsov B."/>
        </authorList>
    </citation>
    <scope>NUCLEOTIDE SEQUENCE</scope>
    <source>
        <strain evidence="1">Z-910T</strain>
    </source>
</reference>
<protein>
    <submittedName>
        <fullName evidence="1">OsmC family protein</fullName>
        <ecNumber evidence="1">1.11.1.-</ecNumber>
    </submittedName>
</protein>
<dbReference type="InterPro" id="IPR036102">
    <property type="entry name" value="OsmC/Ohrsf"/>
</dbReference>
<organism evidence="1">
    <name type="scientific">Proteinivorax tanatarense</name>
    <dbReference type="NCBI Taxonomy" id="1260629"/>
    <lineage>
        <taxon>Bacteria</taxon>
        <taxon>Bacillati</taxon>
        <taxon>Bacillota</taxon>
        <taxon>Clostridia</taxon>
        <taxon>Eubacteriales</taxon>
        <taxon>Proteinivoracaceae</taxon>
        <taxon>Proteinivorax</taxon>
    </lineage>
</organism>
<keyword evidence="1" id="KW-0575">Peroxidase</keyword>
<keyword evidence="1" id="KW-0560">Oxidoreductase</keyword>
<dbReference type="Pfam" id="PF02566">
    <property type="entry name" value="OsmC"/>
    <property type="match status" value="1"/>
</dbReference>
<dbReference type="InterPro" id="IPR015946">
    <property type="entry name" value="KH_dom-like_a/b"/>
</dbReference>
<proteinExistence type="predicted"/>
<dbReference type="Gene3D" id="3.30.300.20">
    <property type="match status" value="1"/>
</dbReference>
<reference evidence="1" key="2">
    <citation type="submission" date="2024-06" db="EMBL/GenBank/DDBJ databases">
        <authorList>
            <person name="Petrova K.O."/>
            <person name="Toshchakov S.V."/>
            <person name="Boltjanskaja Y.V."/>
            <person name="Kevbrin V."/>
        </authorList>
    </citation>
    <scope>NUCLEOTIDE SEQUENCE</scope>
    <source>
        <strain evidence="1">Z-910T</strain>
    </source>
</reference>
<dbReference type="GO" id="GO:0004601">
    <property type="term" value="F:peroxidase activity"/>
    <property type="evidence" value="ECO:0007669"/>
    <property type="project" value="UniProtKB-KW"/>
</dbReference>
<dbReference type="EC" id="1.11.1.-" evidence="1"/>
<accession>A0AAU7VPK7</accession>
<evidence type="ECO:0000313" key="1">
    <source>
        <dbReference type="EMBL" id="XBX75877.1"/>
    </source>
</evidence>
<dbReference type="PANTHER" id="PTHR39624:SF2">
    <property type="entry name" value="OSMC-LIKE PROTEIN"/>
    <property type="match status" value="1"/>
</dbReference>
<gene>
    <name evidence="1" type="ORF">PRVXT_001038</name>
</gene>
<sequence length="130" mass="14287">MAFIEVNFPGGKKTEANVKGFTVETDQPVASGGEETDPSPFDLFLTSIVTCSGVYALNFCQNKGISTKGLKLELGFEKNFETGLIEEINLNLTLPEKFPPKYEKAIVKAMNLCAVKKHIETPPNFNINTK</sequence>
<dbReference type="SUPFAM" id="SSF82784">
    <property type="entry name" value="OsmC-like"/>
    <property type="match status" value="1"/>
</dbReference>